<reference evidence="2" key="2">
    <citation type="submission" date="2023-06" db="EMBL/GenBank/DDBJ databases">
        <authorList>
            <consortium name="Lawrence Berkeley National Laboratory"/>
            <person name="Haridas S."/>
            <person name="Hensen N."/>
            <person name="Bonometti L."/>
            <person name="Westerberg I."/>
            <person name="Brannstrom I.O."/>
            <person name="Guillou S."/>
            <person name="Cros-Aarteil S."/>
            <person name="Calhoun S."/>
            <person name="Kuo A."/>
            <person name="Mondo S."/>
            <person name="Pangilinan J."/>
            <person name="Riley R."/>
            <person name="Labutti K."/>
            <person name="Andreopoulos B."/>
            <person name="Lipzen A."/>
            <person name="Chen C."/>
            <person name="Yanf M."/>
            <person name="Daum C."/>
            <person name="Ng V."/>
            <person name="Clum A."/>
            <person name="Steindorff A."/>
            <person name="Ohm R."/>
            <person name="Martin F."/>
            <person name="Silar P."/>
            <person name="Natvig D."/>
            <person name="Lalanne C."/>
            <person name="Gautier V."/>
            <person name="Ament-Velasquez S.L."/>
            <person name="Kruys A."/>
            <person name="Hutchinson M.I."/>
            <person name="Powell A.J."/>
            <person name="Barry K."/>
            <person name="Miller A.N."/>
            <person name="Grigoriev I.V."/>
            <person name="Debuchy R."/>
            <person name="Gladieux P."/>
            <person name="Thoren M.H."/>
            <person name="Johannesson H."/>
        </authorList>
    </citation>
    <scope>NUCLEOTIDE SEQUENCE</scope>
    <source>
        <strain evidence="2">CBS 958.72</strain>
    </source>
</reference>
<sequence>MKLAVIATFLAAALAMPSANDPTPVVERDEINIEARGELNERGNIVRRVEGVHLVNCPTYSLVVYCPNDGNCGTYPTGGNIVAYSYLAAWEGATYGATFTSGVTFSWNIYSNAQSYANYRNVGWGDNGYTSFVCRKDDKHTIFYNSAGGACKSIYYCLPGTWSSALLKREPQSTATPVVPPPATVSP</sequence>
<evidence type="ECO:0000256" key="1">
    <source>
        <dbReference type="SAM" id="SignalP"/>
    </source>
</evidence>
<dbReference type="Proteomes" id="UP001287356">
    <property type="component" value="Unassembled WGS sequence"/>
</dbReference>
<feature type="signal peptide" evidence="1">
    <location>
        <begin position="1"/>
        <end position="15"/>
    </location>
</feature>
<accession>A0AAE0MYI1</accession>
<name>A0AAE0MYI1_9PEZI</name>
<proteinExistence type="predicted"/>
<evidence type="ECO:0000313" key="2">
    <source>
        <dbReference type="EMBL" id="KAK3361013.1"/>
    </source>
</evidence>
<keyword evidence="3" id="KW-1185">Reference proteome</keyword>
<protein>
    <submittedName>
        <fullName evidence="2">Uncharacterized protein</fullName>
    </submittedName>
</protein>
<comment type="caution">
    <text evidence="2">The sequence shown here is derived from an EMBL/GenBank/DDBJ whole genome shotgun (WGS) entry which is preliminary data.</text>
</comment>
<reference evidence="2" key="1">
    <citation type="journal article" date="2023" name="Mol. Phylogenet. Evol.">
        <title>Genome-scale phylogeny and comparative genomics of the fungal order Sordariales.</title>
        <authorList>
            <person name="Hensen N."/>
            <person name="Bonometti L."/>
            <person name="Westerberg I."/>
            <person name="Brannstrom I.O."/>
            <person name="Guillou S."/>
            <person name="Cros-Aarteil S."/>
            <person name="Calhoun S."/>
            <person name="Haridas S."/>
            <person name="Kuo A."/>
            <person name="Mondo S."/>
            <person name="Pangilinan J."/>
            <person name="Riley R."/>
            <person name="LaButti K."/>
            <person name="Andreopoulos B."/>
            <person name="Lipzen A."/>
            <person name="Chen C."/>
            <person name="Yan M."/>
            <person name="Daum C."/>
            <person name="Ng V."/>
            <person name="Clum A."/>
            <person name="Steindorff A."/>
            <person name="Ohm R.A."/>
            <person name="Martin F."/>
            <person name="Silar P."/>
            <person name="Natvig D.O."/>
            <person name="Lalanne C."/>
            <person name="Gautier V."/>
            <person name="Ament-Velasquez S.L."/>
            <person name="Kruys A."/>
            <person name="Hutchinson M.I."/>
            <person name="Powell A.J."/>
            <person name="Barry K."/>
            <person name="Miller A.N."/>
            <person name="Grigoriev I.V."/>
            <person name="Debuchy R."/>
            <person name="Gladieux P."/>
            <person name="Hiltunen Thoren M."/>
            <person name="Johannesson H."/>
        </authorList>
    </citation>
    <scope>NUCLEOTIDE SEQUENCE</scope>
    <source>
        <strain evidence="2">CBS 958.72</strain>
    </source>
</reference>
<keyword evidence="1" id="KW-0732">Signal</keyword>
<feature type="chain" id="PRO_5042220536" evidence="1">
    <location>
        <begin position="16"/>
        <end position="187"/>
    </location>
</feature>
<dbReference type="EMBL" id="JAULSN010000013">
    <property type="protein sequence ID" value="KAK3361013.1"/>
    <property type="molecule type" value="Genomic_DNA"/>
</dbReference>
<dbReference type="AlphaFoldDB" id="A0AAE0MYI1"/>
<gene>
    <name evidence="2" type="ORF">B0T24DRAFT_121348</name>
</gene>
<organism evidence="2 3">
    <name type="scientific">Lasiosphaeria ovina</name>
    <dbReference type="NCBI Taxonomy" id="92902"/>
    <lineage>
        <taxon>Eukaryota</taxon>
        <taxon>Fungi</taxon>
        <taxon>Dikarya</taxon>
        <taxon>Ascomycota</taxon>
        <taxon>Pezizomycotina</taxon>
        <taxon>Sordariomycetes</taxon>
        <taxon>Sordariomycetidae</taxon>
        <taxon>Sordariales</taxon>
        <taxon>Lasiosphaeriaceae</taxon>
        <taxon>Lasiosphaeria</taxon>
    </lineage>
</organism>
<evidence type="ECO:0000313" key="3">
    <source>
        <dbReference type="Proteomes" id="UP001287356"/>
    </source>
</evidence>